<comment type="similarity">
    <text evidence="1">Belongs to the SsuE family. Isf subfamily.</text>
</comment>
<reference evidence="4" key="1">
    <citation type="journal article" date="2020" name="mSystems">
        <title>Genome- and Community-Level Interaction Insights into Carbon Utilization and Element Cycling Functions of Hydrothermarchaeota in Hydrothermal Sediment.</title>
        <authorList>
            <person name="Zhou Z."/>
            <person name="Liu Y."/>
            <person name="Xu W."/>
            <person name="Pan J."/>
            <person name="Luo Z.H."/>
            <person name="Li M."/>
        </authorList>
    </citation>
    <scope>NUCLEOTIDE SEQUENCE [LARGE SCALE GENOMIC DNA]</scope>
    <source>
        <strain evidence="4">SpSt-637</strain>
        <strain evidence="3">SpSt-667</strain>
    </source>
</reference>
<sequence>MSTVLVVYYSVTGNTKKLVEGFVEGIKKIEGVEVVIKKVDEAKVEDLLKANAIVFASPSYFRLPAWPLKKFIDESIAVYEMLEGKIGGALCTAGSEIGAIKCIQALKDVIEEHGMEFVGEGVWCIEAPDEKALEKAATYGEEIANIVVKKTKQ</sequence>
<dbReference type="EMBL" id="DTBD01000042">
    <property type="protein sequence ID" value="HGQ64611.1"/>
    <property type="molecule type" value="Genomic_DNA"/>
</dbReference>
<dbReference type="SUPFAM" id="SSF52218">
    <property type="entry name" value="Flavoproteins"/>
    <property type="match status" value="1"/>
</dbReference>
<dbReference type="GO" id="GO:0016491">
    <property type="term" value="F:oxidoreductase activity"/>
    <property type="evidence" value="ECO:0007669"/>
    <property type="project" value="InterPro"/>
</dbReference>
<evidence type="ECO:0000259" key="2">
    <source>
        <dbReference type="PROSITE" id="PS50902"/>
    </source>
</evidence>
<dbReference type="EMBL" id="DTCK01000009">
    <property type="protein sequence ID" value="HGQ35280.1"/>
    <property type="molecule type" value="Genomic_DNA"/>
</dbReference>
<dbReference type="PROSITE" id="PS50902">
    <property type="entry name" value="FLAVODOXIN_LIKE"/>
    <property type="match status" value="1"/>
</dbReference>
<dbReference type="InterPro" id="IPR008254">
    <property type="entry name" value="Flavodoxin/NO_synth"/>
</dbReference>
<comment type="caution">
    <text evidence="4">The sequence shown here is derived from an EMBL/GenBank/DDBJ whole genome shotgun (WGS) entry which is preliminary data.</text>
</comment>
<protein>
    <submittedName>
        <fullName evidence="4">Flavodoxin family protein</fullName>
    </submittedName>
</protein>
<accession>A0A7C4NP91</accession>
<dbReference type="InterPro" id="IPR029039">
    <property type="entry name" value="Flavoprotein-like_sf"/>
</dbReference>
<gene>
    <name evidence="4" type="ORF">ENU08_05145</name>
    <name evidence="3" type="ORF">ENU41_01195</name>
</gene>
<feature type="domain" description="Flavodoxin-like" evidence="2">
    <location>
        <begin position="4"/>
        <end position="144"/>
    </location>
</feature>
<dbReference type="AlphaFoldDB" id="A0A7C4NP91"/>
<evidence type="ECO:0000256" key="1">
    <source>
        <dbReference type="ARBA" id="ARBA00038292"/>
    </source>
</evidence>
<dbReference type="Gene3D" id="3.40.50.360">
    <property type="match status" value="1"/>
</dbReference>
<dbReference type="GO" id="GO:0010181">
    <property type="term" value="F:FMN binding"/>
    <property type="evidence" value="ECO:0007669"/>
    <property type="project" value="InterPro"/>
</dbReference>
<organism evidence="4">
    <name type="scientific">Ignisphaera aggregans</name>
    <dbReference type="NCBI Taxonomy" id="334771"/>
    <lineage>
        <taxon>Archaea</taxon>
        <taxon>Thermoproteota</taxon>
        <taxon>Thermoprotei</taxon>
        <taxon>Desulfurococcales</taxon>
        <taxon>Desulfurococcaceae</taxon>
        <taxon>Ignisphaera</taxon>
    </lineage>
</organism>
<evidence type="ECO:0000313" key="3">
    <source>
        <dbReference type="EMBL" id="HGQ35280.1"/>
    </source>
</evidence>
<evidence type="ECO:0000313" key="4">
    <source>
        <dbReference type="EMBL" id="HGQ64611.1"/>
    </source>
</evidence>
<dbReference type="InterPro" id="IPR005025">
    <property type="entry name" value="FMN_Rdtase-like_dom"/>
</dbReference>
<proteinExistence type="inferred from homology"/>
<name>A0A7C4NP91_9CREN</name>
<dbReference type="Pfam" id="PF03358">
    <property type="entry name" value="FMN_red"/>
    <property type="match status" value="1"/>
</dbReference>